<dbReference type="Proteomes" id="UP000217446">
    <property type="component" value="Unassembled WGS sequence"/>
</dbReference>
<keyword evidence="2" id="KW-1133">Transmembrane helix</keyword>
<feature type="region of interest" description="Disordered" evidence="1">
    <location>
        <begin position="412"/>
        <end position="442"/>
    </location>
</feature>
<dbReference type="Pfam" id="PF07987">
    <property type="entry name" value="DUF1775"/>
    <property type="match status" value="1"/>
</dbReference>
<dbReference type="CDD" id="cd08545">
    <property type="entry name" value="YcnI_like"/>
    <property type="match status" value="1"/>
</dbReference>
<evidence type="ECO:0000256" key="2">
    <source>
        <dbReference type="SAM" id="Phobius"/>
    </source>
</evidence>
<dbReference type="EMBL" id="BDQI01000021">
    <property type="protein sequence ID" value="GAX55759.1"/>
    <property type="molecule type" value="Genomic_DNA"/>
</dbReference>
<feature type="transmembrane region" description="Helical" evidence="2">
    <location>
        <begin position="32"/>
        <end position="51"/>
    </location>
</feature>
<feature type="transmembrane region" description="Helical" evidence="2">
    <location>
        <begin position="448"/>
        <end position="468"/>
    </location>
</feature>
<feature type="transmembrane region" description="Helical" evidence="2">
    <location>
        <begin position="57"/>
        <end position="74"/>
    </location>
</feature>
<proteinExistence type="predicted"/>
<keyword evidence="5" id="KW-1185">Reference proteome</keyword>
<keyword evidence="2" id="KW-0472">Membrane</keyword>
<protein>
    <submittedName>
        <fullName evidence="4">Membrane protein</fullName>
    </submittedName>
</protein>
<evidence type="ECO:0000256" key="1">
    <source>
        <dbReference type="SAM" id="MobiDB-lite"/>
    </source>
</evidence>
<dbReference type="Gene3D" id="2.60.40.2230">
    <property type="entry name" value="Uncharacterised protein YcnI-like PF07987, DUF1775"/>
    <property type="match status" value="1"/>
</dbReference>
<keyword evidence="2" id="KW-0812">Transmembrane</keyword>
<feature type="transmembrane region" description="Helical" evidence="2">
    <location>
        <begin position="125"/>
        <end position="144"/>
    </location>
</feature>
<dbReference type="AlphaFoldDB" id="A0A250VNU8"/>
<gene>
    <name evidence="4" type="ORF">SO3561_07320</name>
</gene>
<comment type="caution">
    <text evidence="4">The sequence shown here is derived from an EMBL/GenBank/DDBJ whole genome shotgun (WGS) entry which is preliminary data.</text>
</comment>
<feature type="transmembrane region" description="Helical" evidence="2">
    <location>
        <begin position="81"/>
        <end position="99"/>
    </location>
</feature>
<dbReference type="InterPro" id="IPR038507">
    <property type="entry name" value="YcnI-like_sf"/>
</dbReference>
<evidence type="ECO:0000313" key="4">
    <source>
        <dbReference type="EMBL" id="GAX55759.1"/>
    </source>
</evidence>
<evidence type="ECO:0000313" key="5">
    <source>
        <dbReference type="Proteomes" id="UP000217446"/>
    </source>
</evidence>
<organism evidence="4 5">
    <name type="scientific">Streptomyces olivochromogenes</name>
    <dbReference type="NCBI Taxonomy" id="1963"/>
    <lineage>
        <taxon>Bacteria</taxon>
        <taxon>Bacillati</taxon>
        <taxon>Actinomycetota</taxon>
        <taxon>Actinomycetes</taxon>
        <taxon>Kitasatosporales</taxon>
        <taxon>Streptomycetaceae</taxon>
        <taxon>Streptomyces</taxon>
    </lineage>
</organism>
<name>A0A250VNU8_STROL</name>
<sequence length="478" mass="49851">MVRMRGEGERSSRCMAAPGDVNVSPAVRSLRAAVFAVLCVLLAAGGHVLAMGTAPPVWVQVVGALPVFVVGCLLGGRERSLVGIGGGTLAAQGALHLAFDAGRPHAVMVMHGMRMSPTHPHSHALTPHATAVHVMAALVLTWWLRRGEAALWSLLRRAVVFVPGLAAWWQVAAGFRGVSSTPEQARRAVHGAWSPRRLRLRYAVHRRGPPPGMSYAVRPSTSLPSTEIHSLMSTTRTTLRRAGLVTALAATGVLTAAGVASAHVTVHPESYAKGATDGVLTFRVPNEENTAGTTKVQVFLPTDHPVLGVLVTPQDGWTAKVTDTKLKTPVKTDDGTITDAVSEITWTGGRIGAGQYQDFDVAFGQLPDDTDQLTFKTLQTYSDGKTVRWIEEASAGQEPENPAPVLKLTAKSAQDGDSGAPTASAAPSKTSGSAKPTASSSDATARGLGIGGLVVGVLGLAAAVFAVLRNRSAGSRAE</sequence>
<reference evidence="5" key="1">
    <citation type="submission" date="2017-05" db="EMBL/GenBank/DDBJ databases">
        <title>Streptomyces olivochromogenes NBRC 3561 whole genome shotgun sequence.</title>
        <authorList>
            <person name="Dohra H."/>
            <person name="Kodani S."/>
        </authorList>
    </citation>
    <scope>NUCLEOTIDE SEQUENCE [LARGE SCALE GENOMIC DNA]</scope>
    <source>
        <strain evidence="5">NBRC 3561</strain>
    </source>
</reference>
<feature type="domain" description="YncI copper-binding" evidence="3">
    <location>
        <begin position="263"/>
        <end position="408"/>
    </location>
</feature>
<feature type="compositionally biased region" description="Low complexity" evidence="1">
    <location>
        <begin position="418"/>
        <end position="435"/>
    </location>
</feature>
<evidence type="ECO:0000259" key="3">
    <source>
        <dbReference type="Pfam" id="PF07987"/>
    </source>
</evidence>
<dbReference type="InterPro" id="IPR012533">
    <property type="entry name" value="YcnI-copper_dom"/>
</dbReference>
<dbReference type="STRING" id="1963.AQJ27_30440"/>
<accession>A0A250VNU8</accession>